<dbReference type="InterPro" id="IPR036961">
    <property type="entry name" value="Kinesin_motor_dom_sf"/>
</dbReference>
<dbReference type="PANTHER" id="PTHR47969:SF15">
    <property type="entry name" value="CHROMOSOME-ASSOCIATED KINESIN KIF4A-RELATED"/>
    <property type="match status" value="1"/>
</dbReference>
<keyword evidence="3" id="KW-0547">Nucleotide-binding</keyword>
<feature type="coiled-coil region" evidence="6">
    <location>
        <begin position="661"/>
        <end position="695"/>
    </location>
</feature>
<dbReference type="Proteomes" id="UP000078046">
    <property type="component" value="Unassembled WGS sequence"/>
</dbReference>
<reference evidence="7 8" key="1">
    <citation type="submission" date="2016-04" db="EMBL/GenBank/DDBJ databases">
        <title>The genome of Intoshia linei affirms orthonectids as highly simplified spiralians.</title>
        <authorList>
            <person name="Mikhailov K.V."/>
            <person name="Slusarev G.S."/>
            <person name="Nikitin M.A."/>
            <person name="Logacheva M.D."/>
            <person name="Penin A."/>
            <person name="Aleoshin V."/>
            <person name="Panchin Y.V."/>
        </authorList>
    </citation>
    <scope>NUCLEOTIDE SEQUENCE [LARGE SCALE GENOMIC DNA]</scope>
    <source>
        <strain evidence="7">Intl2013</strain>
        <tissue evidence="7">Whole animal</tissue>
    </source>
</reference>
<dbReference type="AlphaFoldDB" id="A0A177AS45"/>
<dbReference type="Gene3D" id="3.40.850.10">
    <property type="entry name" value="Kinesin motor domain"/>
    <property type="match status" value="1"/>
</dbReference>
<dbReference type="GO" id="GO:0005875">
    <property type="term" value="C:microtubule associated complex"/>
    <property type="evidence" value="ECO:0007669"/>
    <property type="project" value="TreeGrafter"/>
</dbReference>
<evidence type="ECO:0000256" key="2">
    <source>
        <dbReference type="ARBA" id="ARBA00022490"/>
    </source>
</evidence>
<dbReference type="GO" id="GO:0005737">
    <property type="term" value="C:cytoplasm"/>
    <property type="evidence" value="ECO:0007669"/>
    <property type="project" value="UniProtKB-SubCell"/>
</dbReference>
<dbReference type="GO" id="GO:0005524">
    <property type="term" value="F:ATP binding"/>
    <property type="evidence" value="ECO:0007669"/>
    <property type="project" value="UniProtKB-KW"/>
</dbReference>
<dbReference type="PANTHER" id="PTHR47969">
    <property type="entry name" value="CHROMOSOME-ASSOCIATED KINESIN KIF4A-RELATED"/>
    <property type="match status" value="1"/>
</dbReference>
<comment type="subcellular location">
    <subcellularLocation>
        <location evidence="1">Cytoplasm</location>
    </subcellularLocation>
</comment>
<sequence>MVSQVITSIACAINVDDYSGKNQCIKILETDSKITVSHNGVNSDFSFENQFDVPNNNVKYYNSFHCNVDQFVEGYNVSIISNGRLNINKIKTLYGIPKCKGLANDLVNDLFYKLEQKKNDGIESIVTINFIDILDGDSIYDLINPKDNKIELKNEENYGIYADHSTTLVAKSADELMEYIVNGSLLHISNFPISLGTILSISLETKCKEEKNITTRSNMYIININDYETETLSSTGKDNIKCMNQILKNMSKSNLPFQSSSMGIYLKYILTNHIIVMAPIVINDSNYLSIHFDVDLDKYASSNITTLQTSKAAEGYKCNIKMIKFDLFQLTKNTKTILNERAKHSLQCFSNKIELDTSQETLNKFEKLRDNLLLYKHMYWGKKEFITLMSLEERNANLASKGIFKNMTLEMSFPNKDYETEFVKLNQEKKKLAIDMAELHNKLIKNRKLLEAAVENLRNTDGKISKVNDSVVGNIKKKKTEIDIDTNQLKQYRISLTEIHLKLENIKNNVDYTSLFQENGKLRDILQSENLSKLEKENLEKLEEEVENLKLDIEQSKAELKTKIEGGKVFTNQEIMDLHNELFELRKKEIIDTHQINNLETEKNIIKEALQNLQNDNNNQIINNRNHYFNTFRKFRRQITSLFDSLNQRNKVMLNQVVNDAVQLSNRNDIITNKNKNLQKKISELKDKLSLLEGESHT</sequence>
<dbReference type="SUPFAM" id="SSF52540">
    <property type="entry name" value="P-loop containing nucleoside triphosphate hydrolases"/>
    <property type="match status" value="1"/>
</dbReference>
<keyword evidence="4" id="KW-0067">ATP-binding</keyword>
<dbReference type="EMBL" id="LWCA01001596">
    <property type="protein sequence ID" value="OAF64818.1"/>
    <property type="molecule type" value="Genomic_DNA"/>
</dbReference>
<keyword evidence="8" id="KW-1185">Reference proteome</keyword>
<dbReference type="GO" id="GO:0007018">
    <property type="term" value="P:microtubule-based movement"/>
    <property type="evidence" value="ECO:0007669"/>
    <property type="project" value="InterPro"/>
</dbReference>
<dbReference type="InterPro" id="IPR027417">
    <property type="entry name" value="P-loop_NTPase"/>
</dbReference>
<evidence type="ECO:0000313" key="7">
    <source>
        <dbReference type="EMBL" id="OAF64818.1"/>
    </source>
</evidence>
<proteinExistence type="predicted"/>
<accession>A0A177AS45</accession>
<evidence type="ECO:0000256" key="1">
    <source>
        <dbReference type="ARBA" id="ARBA00004496"/>
    </source>
</evidence>
<keyword evidence="5 6" id="KW-0175">Coiled coil</keyword>
<protein>
    <submittedName>
        <fullName evidence="7">Uncharacterized protein</fullName>
    </submittedName>
</protein>
<name>A0A177AS45_9BILA</name>
<dbReference type="GO" id="GO:0051231">
    <property type="term" value="P:spindle elongation"/>
    <property type="evidence" value="ECO:0007669"/>
    <property type="project" value="TreeGrafter"/>
</dbReference>
<feature type="coiled-coil region" evidence="6">
    <location>
        <begin position="525"/>
        <end position="559"/>
    </location>
</feature>
<keyword evidence="2" id="KW-0963">Cytoplasm</keyword>
<evidence type="ECO:0000256" key="4">
    <source>
        <dbReference type="ARBA" id="ARBA00022840"/>
    </source>
</evidence>
<dbReference type="InterPro" id="IPR027640">
    <property type="entry name" value="Kinesin-like_fam"/>
</dbReference>
<comment type="caution">
    <text evidence="7">The sequence shown here is derived from an EMBL/GenBank/DDBJ whole genome shotgun (WGS) entry which is preliminary data.</text>
</comment>
<evidence type="ECO:0000313" key="8">
    <source>
        <dbReference type="Proteomes" id="UP000078046"/>
    </source>
</evidence>
<evidence type="ECO:0000256" key="3">
    <source>
        <dbReference type="ARBA" id="ARBA00022741"/>
    </source>
</evidence>
<feature type="coiled-coil region" evidence="6">
    <location>
        <begin position="415"/>
        <end position="460"/>
    </location>
</feature>
<organism evidence="7 8">
    <name type="scientific">Intoshia linei</name>
    <dbReference type="NCBI Taxonomy" id="1819745"/>
    <lineage>
        <taxon>Eukaryota</taxon>
        <taxon>Metazoa</taxon>
        <taxon>Spiralia</taxon>
        <taxon>Lophotrochozoa</taxon>
        <taxon>Mesozoa</taxon>
        <taxon>Orthonectida</taxon>
        <taxon>Rhopaluridae</taxon>
        <taxon>Intoshia</taxon>
    </lineage>
</organism>
<evidence type="ECO:0000256" key="5">
    <source>
        <dbReference type="ARBA" id="ARBA00023054"/>
    </source>
</evidence>
<dbReference type="GO" id="GO:0003777">
    <property type="term" value="F:microtubule motor activity"/>
    <property type="evidence" value="ECO:0007669"/>
    <property type="project" value="InterPro"/>
</dbReference>
<gene>
    <name evidence="7" type="ORF">A3Q56_07475</name>
</gene>
<dbReference type="GO" id="GO:0007052">
    <property type="term" value="P:mitotic spindle organization"/>
    <property type="evidence" value="ECO:0007669"/>
    <property type="project" value="TreeGrafter"/>
</dbReference>
<evidence type="ECO:0000256" key="6">
    <source>
        <dbReference type="SAM" id="Coils"/>
    </source>
</evidence>